<sequence length="282" mass="30618">MGKEDGRSDGIVETPAASAGADRGDVARGRPSPRRGAGGRGGRGAVRPAARRPVVTGRGGHHGSPINHHRGGRHTMTAPASITITPVRVADLLAEGERMPVYVHVIDHPDARVLVDTGMTELHPAAADLDPRLRPLSEQDFDLAGIDIVVNTHLHFDHCGGNHLFAGRPIYVQRRELDDARSKDDYTIREWVEAPGVRYVPVDGELELLPGLRLVPAPGHSRGMQVVVVETGGRPVVVGGDVAVWFGELDEPHNEGQLRVRALDPELVWLAHEHEPWRPRTV</sequence>
<dbReference type="AlphaFoldDB" id="A0A6J4V1Y8"/>
<organism evidence="8">
    <name type="scientific">uncultured Thermomicrobiales bacterium</name>
    <dbReference type="NCBI Taxonomy" id="1645740"/>
    <lineage>
        <taxon>Bacteria</taxon>
        <taxon>Pseudomonadati</taxon>
        <taxon>Thermomicrobiota</taxon>
        <taxon>Thermomicrobia</taxon>
        <taxon>Thermomicrobiales</taxon>
        <taxon>environmental samples</taxon>
    </lineage>
</organism>
<feature type="compositionally biased region" description="Basic and acidic residues" evidence="6">
    <location>
        <begin position="1"/>
        <end position="10"/>
    </location>
</feature>
<keyword evidence="4 8" id="KW-0378">Hydrolase</keyword>
<reference evidence="8" key="1">
    <citation type="submission" date="2020-02" db="EMBL/GenBank/DDBJ databases">
        <authorList>
            <person name="Meier V. D."/>
        </authorList>
    </citation>
    <scope>NUCLEOTIDE SEQUENCE</scope>
    <source>
        <strain evidence="8">AVDCRST_MAG49</strain>
    </source>
</reference>
<dbReference type="GO" id="GO:0046872">
    <property type="term" value="F:metal ion binding"/>
    <property type="evidence" value="ECO:0007669"/>
    <property type="project" value="UniProtKB-KW"/>
</dbReference>
<dbReference type="InterPro" id="IPR051013">
    <property type="entry name" value="MBL_superfamily_lactonases"/>
</dbReference>
<dbReference type="GO" id="GO:0016787">
    <property type="term" value="F:hydrolase activity"/>
    <property type="evidence" value="ECO:0007669"/>
    <property type="project" value="UniProtKB-KW"/>
</dbReference>
<name>A0A6J4V1Y8_9BACT</name>
<evidence type="ECO:0000256" key="3">
    <source>
        <dbReference type="ARBA" id="ARBA00022723"/>
    </source>
</evidence>
<feature type="compositionally biased region" description="Low complexity" evidence="6">
    <location>
        <begin position="45"/>
        <end position="56"/>
    </location>
</feature>
<dbReference type="Gene3D" id="3.60.15.10">
    <property type="entry name" value="Ribonuclease Z/Hydroxyacylglutathione hydrolase-like"/>
    <property type="match status" value="1"/>
</dbReference>
<protein>
    <submittedName>
        <fullName evidence="8">Putative metallohydrolase</fullName>
    </submittedName>
</protein>
<dbReference type="PANTHER" id="PTHR42978">
    <property type="entry name" value="QUORUM-QUENCHING LACTONASE YTNP-RELATED-RELATED"/>
    <property type="match status" value="1"/>
</dbReference>
<evidence type="ECO:0000313" key="8">
    <source>
        <dbReference type="EMBL" id="CAA9566669.1"/>
    </source>
</evidence>
<dbReference type="SUPFAM" id="SSF56281">
    <property type="entry name" value="Metallo-hydrolase/oxidoreductase"/>
    <property type="match status" value="1"/>
</dbReference>
<evidence type="ECO:0000259" key="7">
    <source>
        <dbReference type="SMART" id="SM00849"/>
    </source>
</evidence>
<accession>A0A6J4V1Y8</accession>
<evidence type="ECO:0000256" key="2">
    <source>
        <dbReference type="ARBA" id="ARBA00007749"/>
    </source>
</evidence>
<evidence type="ECO:0000256" key="4">
    <source>
        <dbReference type="ARBA" id="ARBA00022801"/>
    </source>
</evidence>
<feature type="region of interest" description="Disordered" evidence="6">
    <location>
        <begin position="1"/>
        <end position="74"/>
    </location>
</feature>
<keyword evidence="3" id="KW-0479">Metal-binding</keyword>
<gene>
    <name evidence="8" type="ORF">AVDCRST_MAG49-3123</name>
</gene>
<comment type="similarity">
    <text evidence="2">Belongs to the metallo-beta-lactamase superfamily.</text>
</comment>
<dbReference type="EMBL" id="CADCWG010000211">
    <property type="protein sequence ID" value="CAA9566669.1"/>
    <property type="molecule type" value="Genomic_DNA"/>
</dbReference>
<proteinExistence type="inferred from homology"/>
<feature type="domain" description="Metallo-beta-lactamase" evidence="7">
    <location>
        <begin position="100"/>
        <end position="272"/>
    </location>
</feature>
<evidence type="ECO:0000256" key="6">
    <source>
        <dbReference type="SAM" id="MobiDB-lite"/>
    </source>
</evidence>
<dbReference type="InterPro" id="IPR001279">
    <property type="entry name" value="Metallo-B-lactamas"/>
</dbReference>
<evidence type="ECO:0000256" key="1">
    <source>
        <dbReference type="ARBA" id="ARBA00001947"/>
    </source>
</evidence>
<dbReference type="InterPro" id="IPR036866">
    <property type="entry name" value="RibonucZ/Hydroxyglut_hydro"/>
</dbReference>
<dbReference type="Pfam" id="PF00753">
    <property type="entry name" value="Lactamase_B"/>
    <property type="match status" value="1"/>
</dbReference>
<evidence type="ECO:0000256" key="5">
    <source>
        <dbReference type="ARBA" id="ARBA00022833"/>
    </source>
</evidence>
<keyword evidence="5" id="KW-0862">Zinc</keyword>
<dbReference type="PANTHER" id="PTHR42978:SF2">
    <property type="entry name" value="102 KBASES UNSTABLE REGION: FROM 1 TO 119443"/>
    <property type="match status" value="1"/>
</dbReference>
<dbReference type="SMART" id="SM00849">
    <property type="entry name" value="Lactamase_B"/>
    <property type="match status" value="1"/>
</dbReference>
<comment type="cofactor">
    <cofactor evidence="1">
        <name>Zn(2+)</name>
        <dbReference type="ChEBI" id="CHEBI:29105"/>
    </cofactor>
</comment>